<dbReference type="EMBL" id="JAUJYO010000004">
    <property type="protein sequence ID" value="KAK1319087.1"/>
    <property type="molecule type" value="Genomic_DNA"/>
</dbReference>
<protein>
    <recommendedName>
        <fullName evidence="5">Coiled-coil domain-containing protein SCD2</fullName>
    </recommendedName>
</protein>
<comment type="caution">
    <text evidence="3">The sequence shown here is derived from an EMBL/GenBank/DDBJ whole genome shotgun (WGS) entry which is preliminary data.</text>
</comment>
<dbReference type="Proteomes" id="UP001180020">
    <property type="component" value="Unassembled WGS sequence"/>
</dbReference>
<evidence type="ECO:0000256" key="1">
    <source>
        <dbReference type="SAM" id="Coils"/>
    </source>
</evidence>
<name>A0AAV9F3K4_ACOCL</name>
<keyword evidence="1" id="KW-0175">Coiled coil</keyword>
<dbReference type="AlphaFoldDB" id="A0AAV9F3K4"/>
<evidence type="ECO:0008006" key="5">
    <source>
        <dbReference type="Google" id="ProtNLM"/>
    </source>
</evidence>
<reference evidence="3" key="1">
    <citation type="journal article" date="2023" name="Nat. Commun.">
        <title>Diploid and tetraploid genomes of Acorus and the evolution of monocots.</title>
        <authorList>
            <person name="Ma L."/>
            <person name="Liu K.W."/>
            <person name="Li Z."/>
            <person name="Hsiao Y.Y."/>
            <person name="Qi Y."/>
            <person name="Fu T."/>
            <person name="Tang G.D."/>
            <person name="Zhang D."/>
            <person name="Sun W.H."/>
            <person name="Liu D.K."/>
            <person name="Li Y."/>
            <person name="Chen G.Z."/>
            <person name="Liu X.D."/>
            <person name="Liao X.Y."/>
            <person name="Jiang Y.T."/>
            <person name="Yu X."/>
            <person name="Hao Y."/>
            <person name="Huang J."/>
            <person name="Zhao X.W."/>
            <person name="Ke S."/>
            <person name="Chen Y.Y."/>
            <person name="Wu W.L."/>
            <person name="Hsu J.L."/>
            <person name="Lin Y.F."/>
            <person name="Huang M.D."/>
            <person name="Li C.Y."/>
            <person name="Huang L."/>
            <person name="Wang Z.W."/>
            <person name="Zhao X."/>
            <person name="Zhong W.Y."/>
            <person name="Peng D.H."/>
            <person name="Ahmad S."/>
            <person name="Lan S."/>
            <person name="Zhang J.S."/>
            <person name="Tsai W.C."/>
            <person name="Van de Peer Y."/>
            <person name="Liu Z.J."/>
        </authorList>
    </citation>
    <scope>NUCLEOTIDE SEQUENCE</scope>
    <source>
        <strain evidence="3">CP</strain>
    </source>
</reference>
<dbReference type="GO" id="GO:0000911">
    <property type="term" value="P:cytokinesis by cell plate formation"/>
    <property type="evidence" value="ECO:0007669"/>
    <property type="project" value="InterPro"/>
</dbReference>
<keyword evidence="4" id="KW-1185">Reference proteome</keyword>
<feature type="coiled-coil region" evidence="1">
    <location>
        <begin position="162"/>
        <end position="203"/>
    </location>
</feature>
<accession>A0AAV9F3K4</accession>
<dbReference type="PANTHER" id="PTHR31762">
    <property type="entry name" value="FAS-BINDING FACTOR-LIKE PROTEIN"/>
    <property type="match status" value="1"/>
</dbReference>
<dbReference type="PANTHER" id="PTHR31762:SF17">
    <property type="entry name" value="COILED-COIL DOMAIN-CONTAINING PROTEIN SCD2"/>
    <property type="match status" value="1"/>
</dbReference>
<evidence type="ECO:0000313" key="3">
    <source>
        <dbReference type="EMBL" id="KAK1319087.1"/>
    </source>
</evidence>
<evidence type="ECO:0000256" key="2">
    <source>
        <dbReference type="SAM" id="MobiDB-lite"/>
    </source>
</evidence>
<proteinExistence type="predicted"/>
<sequence length="365" mass="40696">MGGSSSPMHVRGGGHVRSGSAGPSNFRRPQQARAAAQRLARVMAHQPAEDDDGSDTDRDHDDGDDDDDFYQPPSARVARRSRSPAVGRNLGDNSPSVRSVSTGQLFMMAKPGPLIPAIKPLTRPLLTAQSPDPTIVNWRNKRLSVDLGNFNVRETTNPPRSASALQDEIDMLQEENENILDKLRLVEKGGEEAEARSRELEKQAALRVATQTSDATNVEVTALRLEIEAARDEALSAAEHLQEAEYEIKSFKTMTQRMKLTQEEMEEVILKRCWLARYWKLCLSHGIYPEIAEEKHEYWSSLAPLPFEVVISAGQKSKDDFSAGPALSEFKIPFEGQNLVVEAFELNPEESEDVLFKQLKEVCWS</sequence>
<evidence type="ECO:0000313" key="4">
    <source>
        <dbReference type="Proteomes" id="UP001180020"/>
    </source>
</evidence>
<gene>
    <name evidence="3" type="ORF">QJS10_CPB04g00773</name>
</gene>
<feature type="region of interest" description="Disordered" evidence="2">
    <location>
        <begin position="1"/>
        <end position="98"/>
    </location>
</feature>
<feature type="compositionally biased region" description="Low complexity" evidence="2">
    <location>
        <begin position="27"/>
        <end position="41"/>
    </location>
</feature>
<dbReference type="InterPro" id="IPR040321">
    <property type="entry name" value="SCD2-like"/>
</dbReference>
<reference evidence="3" key="2">
    <citation type="submission" date="2023-06" db="EMBL/GenBank/DDBJ databases">
        <authorList>
            <person name="Ma L."/>
            <person name="Liu K.-W."/>
            <person name="Li Z."/>
            <person name="Hsiao Y.-Y."/>
            <person name="Qi Y."/>
            <person name="Fu T."/>
            <person name="Tang G."/>
            <person name="Zhang D."/>
            <person name="Sun W.-H."/>
            <person name="Liu D.-K."/>
            <person name="Li Y."/>
            <person name="Chen G.-Z."/>
            <person name="Liu X.-D."/>
            <person name="Liao X.-Y."/>
            <person name="Jiang Y.-T."/>
            <person name="Yu X."/>
            <person name="Hao Y."/>
            <person name="Huang J."/>
            <person name="Zhao X.-W."/>
            <person name="Ke S."/>
            <person name="Chen Y.-Y."/>
            <person name="Wu W.-L."/>
            <person name="Hsu J.-L."/>
            <person name="Lin Y.-F."/>
            <person name="Huang M.-D."/>
            <person name="Li C.-Y."/>
            <person name="Huang L."/>
            <person name="Wang Z.-W."/>
            <person name="Zhao X."/>
            <person name="Zhong W.-Y."/>
            <person name="Peng D.-H."/>
            <person name="Ahmad S."/>
            <person name="Lan S."/>
            <person name="Zhang J.-S."/>
            <person name="Tsai W.-C."/>
            <person name="Van De Peer Y."/>
            <person name="Liu Z.-J."/>
        </authorList>
    </citation>
    <scope>NUCLEOTIDE SEQUENCE</scope>
    <source>
        <strain evidence="3">CP</strain>
        <tissue evidence="3">Leaves</tissue>
    </source>
</reference>
<organism evidence="3 4">
    <name type="scientific">Acorus calamus</name>
    <name type="common">Sweet flag</name>
    <dbReference type="NCBI Taxonomy" id="4465"/>
    <lineage>
        <taxon>Eukaryota</taxon>
        <taxon>Viridiplantae</taxon>
        <taxon>Streptophyta</taxon>
        <taxon>Embryophyta</taxon>
        <taxon>Tracheophyta</taxon>
        <taxon>Spermatophyta</taxon>
        <taxon>Magnoliopsida</taxon>
        <taxon>Liliopsida</taxon>
        <taxon>Acoraceae</taxon>
        <taxon>Acorus</taxon>
    </lineage>
</organism>